<dbReference type="PRINTS" id="PR00377">
    <property type="entry name" value="IMPHPHTASES"/>
</dbReference>
<evidence type="ECO:0000313" key="6">
    <source>
        <dbReference type="Proteomes" id="UP000177579"/>
    </source>
</evidence>
<evidence type="ECO:0000256" key="1">
    <source>
        <dbReference type="ARBA" id="ARBA00022723"/>
    </source>
</evidence>
<dbReference type="InterPro" id="IPR020583">
    <property type="entry name" value="Inositol_monoP_metal-BS"/>
</dbReference>
<dbReference type="GO" id="GO:0046872">
    <property type="term" value="F:metal ion binding"/>
    <property type="evidence" value="ECO:0007669"/>
    <property type="project" value="UniProtKB-KW"/>
</dbReference>
<dbReference type="Proteomes" id="UP000177579">
    <property type="component" value="Unassembled WGS sequence"/>
</dbReference>
<feature type="binding site" evidence="4">
    <location>
        <position position="80"/>
    </location>
    <ligand>
        <name>Mg(2+)</name>
        <dbReference type="ChEBI" id="CHEBI:18420"/>
        <label>1</label>
        <note>catalytic</note>
    </ligand>
</feature>
<name>A0A1F5TS97_9BACT</name>
<dbReference type="InterPro" id="IPR000760">
    <property type="entry name" value="Inositol_monophosphatase-like"/>
</dbReference>
<evidence type="ECO:0000313" key="5">
    <source>
        <dbReference type="EMBL" id="OGF41846.1"/>
    </source>
</evidence>
<sequence>MRNLEKILGYNSHSIGIIMKEIVRRVANAIREERFIFEKETKTGYDGNFNDLVTSADRKAQKIYIKLLQENFPNFGIIAEEKELIIQHKTKHKIYFTVDPLDGTKAFSRRQSQGVSTMISLVIEDEIIAVFIADINTQELFGFRPCSQNIWRIYQTGGCDKAVKLEICPDLSIAEQYILIRNKPKKHTKQSQIIIDLFKNITVVNGSIGTSFSLLWKSEVGGLLLEKNYETPWDSNPVIGISKKMGFRFFRIDKNKIMEINFPPVEKIIQRNYELLVIHKSRIPELQRMLKNEKK</sequence>
<feature type="binding site" evidence="4">
    <location>
        <position position="102"/>
    </location>
    <ligand>
        <name>Mg(2+)</name>
        <dbReference type="ChEBI" id="CHEBI:18420"/>
        <label>1</label>
        <note>catalytic</note>
    </ligand>
</feature>
<feature type="binding site" evidence="4">
    <location>
        <position position="101"/>
    </location>
    <ligand>
        <name>Mg(2+)</name>
        <dbReference type="ChEBI" id="CHEBI:18420"/>
        <label>1</label>
        <note>catalytic</note>
    </ligand>
</feature>
<dbReference type="SUPFAM" id="SSF56655">
    <property type="entry name" value="Carbohydrate phosphatase"/>
    <property type="match status" value="1"/>
</dbReference>
<dbReference type="GO" id="GO:0008934">
    <property type="term" value="F:inositol monophosphate 1-phosphatase activity"/>
    <property type="evidence" value="ECO:0007669"/>
    <property type="project" value="TreeGrafter"/>
</dbReference>
<protein>
    <recommendedName>
        <fullName evidence="7">Inositol monophosphatase</fullName>
    </recommendedName>
</protein>
<dbReference type="PROSITE" id="PS00629">
    <property type="entry name" value="IMP_1"/>
    <property type="match status" value="1"/>
</dbReference>
<evidence type="ECO:0000256" key="3">
    <source>
        <dbReference type="ARBA" id="ARBA00022842"/>
    </source>
</evidence>
<reference evidence="5 6" key="1">
    <citation type="journal article" date="2016" name="Nat. Commun.">
        <title>Thousands of microbial genomes shed light on interconnected biogeochemical processes in an aquifer system.</title>
        <authorList>
            <person name="Anantharaman K."/>
            <person name="Brown C.T."/>
            <person name="Hug L.A."/>
            <person name="Sharon I."/>
            <person name="Castelle C.J."/>
            <person name="Probst A.J."/>
            <person name="Thomas B.C."/>
            <person name="Singh A."/>
            <person name="Wilkins M.J."/>
            <person name="Karaoz U."/>
            <person name="Brodie E.L."/>
            <person name="Williams K.H."/>
            <person name="Hubbard S.S."/>
            <person name="Banfield J.F."/>
        </authorList>
    </citation>
    <scope>NUCLEOTIDE SEQUENCE [LARGE SCALE GENOMIC DNA]</scope>
</reference>
<dbReference type="GO" id="GO:0007165">
    <property type="term" value="P:signal transduction"/>
    <property type="evidence" value="ECO:0007669"/>
    <property type="project" value="TreeGrafter"/>
</dbReference>
<feature type="binding site" evidence="4">
    <location>
        <position position="234"/>
    </location>
    <ligand>
        <name>Mg(2+)</name>
        <dbReference type="ChEBI" id="CHEBI:18420"/>
        <label>1</label>
        <note>catalytic</note>
    </ligand>
</feature>
<dbReference type="PANTHER" id="PTHR20854">
    <property type="entry name" value="INOSITOL MONOPHOSPHATASE"/>
    <property type="match status" value="1"/>
</dbReference>
<dbReference type="Gene3D" id="3.30.540.10">
    <property type="entry name" value="Fructose-1,6-Bisphosphatase, subunit A, domain 1"/>
    <property type="match status" value="1"/>
</dbReference>
<evidence type="ECO:0000256" key="2">
    <source>
        <dbReference type="ARBA" id="ARBA00022801"/>
    </source>
</evidence>
<dbReference type="Pfam" id="PF00459">
    <property type="entry name" value="Inositol_P"/>
    <property type="match status" value="1"/>
</dbReference>
<organism evidence="5 6">
    <name type="scientific">Candidatus Falkowbacteria bacterium RIFOXYD2_FULL_34_120</name>
    <dbReference type="NCBI Taxonomy" id="1798007"/>
    <lineage>
        <taxon>Bacteria</taxon>
        <taxon>Candidatus Falkowiibacteriota</taxon>
    </lineage>
</organism>
<keyword evidence="3 4" id="KW-0460">Magnesium</keyword>
<evidence type="ECO:0008006" key="7">
    <source>
        <dbReference type="Google" id="ProtNLM"/>
    </source>
</evidence>
<keyword evidence="2" id="KW-0378">Hydrolase</keyword>
<dbReference type="AlphaFoldDB" id="A0A1F5TS97"/>
<feature type="binding site" evidence="4">
    <location>
        <position position="99"/>
    </location>
    <ligand>
        <name>Mg(2+)</name>
        <dbReference type="ChEBI" id="CHEBI:18420"/>
        <label>1</label>
        <note>catalytic</note>
    </ligand>
</feature>
<evidence type="ECO:0000256" key="4">
    <source>
        <dbReference type="PIRSR" id="PIRSR600760-2"/>
    </source>
</evidence>
<keyword evidence="1 4" id="KW-0479">Metal-binding</keyword>
<gene>
    <name evidence="5" type="ORF">A2531_05465</name>
</gene>
<dbReference type="PANTHER" id="PTHR20854:SF4">
    <property type="entry name" value="INOSITOL-1-MONOPHOSPHATASE-RELATED"/>
    <property type="match status" value="1"/>
</dbReference>
<comment type="caution">
    <text evidence="5">The sequence shown here is derived from an EMBL/GenBank/DDBJ whole genome shotgun (WGS) entry which is preliminary data.</text>
</comment>
<dbReference type="EMBL" id="MFGO01000004">
    <property type="protein sequence ID" value="OGF41846.1"/>
    <property type="molecule type" value="Genomic_DNA"/>
</dbReference>
<comment type="cofactor">
    <cofactor evidence="4">
        <name>Mg(2+)</name>
        <dbReference type="ChEBI" id="CHEBI:18420"/>
    </cofactor>
</comment>
<dbReference type="GO" id="GO:0006020">
    <property type="term" value="P:inositol metabolic process"/>
    <property type="evidence" value="ECO:0007669"/>
    <property type="project" value="TreeGrafter"/>
</dbReference>
<proteinExistence type="predicted"/>
<accession>A0A1F5TS97</accession>